<name>A0A7L3ZB84_FREGA</name>
<evidence type="ECO:0000259" key="3">
    <source>
        <dbReference type="Pfam" id="PF15711"/>
    </source>
</evidence>
<dbReference type="PROSITE" id="PS52031">
    <property type="entry name" value="GG_LECTIN"/>
    <property type="match status" value="1"/>
</dbReference>
<dbReference type="Pfam" id="PF15711">
    <property type="entry name" value="ILEI"/>
    <property type="match status" value="1"/>
</dbReference>
<dbReference type="InterPro" id="IPR055401">
    <property type="entry name" value="CEMIP_beta-hel_dom"/>
</dbReference>
<feature type="domain" description="ILEI/PANDER" evidence="3">
    <location>
        <begin position="689"/>
        <end position="774"/>
    </location>
</feature>
<dbReference type="GO" id="GO:0030246">
    <property type="term" value="F:carbohydrate binding"/>
    <property type="evidence" value="ECO:0007669"/>
    <property type="project" value="UniProtKB-UniRule"/>
</dbReference>
<keyword evidence="7" id="KW-1185">Reference proteome</keyword>
<feature type="domain" description="CEMIP beta-helix" evidence="5">
    <location>
        <begin position="2"/>
        <end position="74"/>
    </location>
</feature>
<protein>
    <submittedName>
        <fullName evidence="6">TMEM2 hyaluronidase</fullName>
    </submittedName>
</protein>
<evidence type="ECO:0000259" key="5">
    <source>
        <dbReference type="Pfam" id="PF24606"/>
    </source>
</evidence>
<gene>
    <name evidence="6" type="primary">Tmem2_1</name>
    <name evidence="6" type="ORF">FREGRA_R11637</name>
</gene>
<dbReference type="Pfam" id="PF24605">
    <property type="entry name" value="CEMIP_X"/>
    <property type="match status" value="1"/>
</dbReference>
<dbReference type="EMBL" id="VZZT01003595">
    <property type="protein sequence ID" value="NXW10481.1"/>
    <property type="molecule type" value="Genomic_DNA"/>
</dbReference>
<evidence type="ECO:0000259" key="4">
    <source>
        <dbReference type="Pfam" id="PF24605"/>
    </source>
</evidence>
<dbReference type="AlphaFoldDB" id="A0A7L3ZB84"/>
<dbReference type="Pfam" id="PF24606">
    <property type="entry name" value="CEMIP_beta-hel"/>
    <property type="match status" value="2"/>
</dbReference>
<comment type="caution">
    <text evidence="6">The sequence shown here is derived from an EMBL/GenBank/DDBJ whole genome shotgun (WGS) entry which is preliminary data.</text>
</comment>
<sequence>ILKNFTSVHLSYVELKQMGQQQIGSYPVHFHLCGDVDEKGGYSFKTYLEGLSIHHCFSRCVTVHATNGLLLNETASLIWCLKPARSFSASVVYPSKCHVVLLPECVWSEQAFVYVTKFCHSHIPPLHGCKHIVSFSPYLQDAGIWYLFHRVATGDSHSLAIETKSELTPLGIFYNNRVHSNFKPNIYDTSKTNSILILSVWVFICPRFRPHQDADPEKPRVAALIDRLISFKNNDHGAWVRGGDILIQNSGFADNGIGLTFASDGSFPNDEGASQEVSESLFIGESKNYGFPGGQNKYAGTGGIDNKARTLPRNRTFPIRGFQIYDGPIHLTKCTFKNFVPTPDRFTSAVGFLMKNPWQMTPKNNISLVKFGPNVSLKTFFGKPGPWFEEGDLDGDKNSIFHDLDGSVTDYKDTYVGRMDNYLIQHPKCINITEWSGVVCSGIYAQASTLVAFCLGQIYNMNNFTVLDAARQNQICMHARSYMLQPYLLKHFCIGGVFFHWTSVCLFFTENDWIRVGLCYQPNTDFVIVLETFQRRSSALSSKVERYMPVSSMMELEKNRSDKKYYFDNSTGLLFLFLQAKYNRDGHSYCSSQGCERIKIVTKDSAKGISNCMAKAYPKYYQEPTVIKRMPVKTTVPCTKCGTTQMVFTSDPHKNYLLVQINSSGKKELSRGQQAFISVNDTMFSFKDNGILIVVVDACVGTVSGNKLFSGVDVKRVGGYLKSGIPQRSIVLLSTRGDVAIPNNLSEALTSLGTAKPPYLQNNGCLAFLGFRGDFKPSWIKLFTSPAGHGLVQIEKYIPLQLEEYGCARAIKSRRKDLELLKKATRSH</sequence>
<dbReference type="InterPro" id="IPR052252">
    <property type="entry name" value="CEMIP/CEMIP2"/>
</dbReference>
<dbReference type="Proteomes" id="UP000563060">
    <property type="component" value="Unassembled WGS sequence"/>
</dbReference>
<evidence type="ECO:0000313" key="6">
    <source>
        <dbReference type="EMBL" id="NXW10481.1"/>
    </source>
</evidence>
<dbReference type="PANTHER" id="PTHR15535">
    <property type="entry name" value="TRANSMEMBRANE PROTEIN 2-RELATED"/>
    <property type="match status" value="1"/>
</dbReference>
<dbReference type="InterPro" id="IPR055400">
    <property type="entry name" value="CEMIP_X"/>
</dbReference>
<feature type="non-terminal residue" evidence="6">
    <location>
        <position position="1"/>
    </location>
</feature>
<feature type="domain" description="CEMIP" evidence="4">
    <location>
        <begin position="507"/>
        <end position="620"/>
    </location>
</feature>
<proteinExistence type="predicted"/>
<reference evidence="6 7" key="1">
    <citation type="submission" date="2019-09" db="EMBL/GenBank/DDBJ databases">
        <title>Bird 10,000 Genomes (B10K) Project - Family phase.</title>
        <authorList>
            <person name="Zhang G."/>
        </authorList>
    </citation>
    <scope>NUCLEOTIDE SEQUENCE [LARGE SCALE GENOMIC DNA]</scope>
    <source>
        <strain evidence="6">B10K-DU-006-09</strain>
        <tissue evidence="6">Muscle</tissue>
    </source>
</reference>
<feature type="non-terminal residue" evidence="6">
    <location>
        <position position="828"/>
    </location>
</feature>
<evidence type="ECO:0000256" key="1">
    <source>
        <dbReference type="ARBA" id="ARBA00022734"/>
    </source>
</evidence>
<feature type="domain" description="CEMIP beta-helix" evidence="5">
    <location>
        <begin position="140"/>
        <end position="183"/>
    </location>
</feature>
<dbReference type="InterPro" id="IPR039477">
    <property type="entry name" value="ILEI/PANDER_dom"/>
</dbReference>
<organism evidence="6 7">
    <name type="scientific">Fregetta grallaria</name>
    <name type="common">White-bellied storm-petrel</name>
    <name type="synonym">Procellaria grallaria</name>
    <dbReference type="NCBI Taxonomy" id="79628"/>
    <lineage>
        <taxon>Eukaryota</taxon>
        <taxon>Metazoa</taxon>
        <taxon>Chordata</taxon>
        <taxon>Craniata</taxon>
        <taxon>Vertebrata</taxon>
        <taxon>Euteleostomi</taxon>
        <taxon>Archelosauria</taxon>
        <taxon>Archosauria</taxon>
        <taxon>Dinosauria</taxon>
        <taxon>Saurischia</taxon>
        <taxon>Theropoda</taxon>
        <taxon>Coelurosauria</taxon>
        <taxon>Aves</taxon>
        <taxon>Neognathae</taxon>
        <taxon>Neoaves</taxon>
        <taxon>Aequornithes</taxon>
        <taxon>Procellariiformes</taxon>
        <taxon>Hydrobatidae</taxon>
        <taxon>Fregetta</taxon>
    </lineage>
</organism>
<dbReference type="PANTHER" id="PTHR15535:SF26">
    <property type="entry name" value="CELL SURFACE HYALURONIDASE"/>
    <property type="match status" value="1"/>
</dbReference>
<evidence type="ECO:0000256" key="2">
    <source>
        <dbReference type="PROSITE-ProRule" id="PRU01375"/>
    </source>
</evidence>
<accession>A0A7L3ZB84</accession>
<keyword evidence="1 2" id="KW-0430">Lectin</keyword>
<evidence type="ECO:0000313" key="7">
    <source>
        <dbReference type="Proteomes" id="UP000563060"/>
    </source>
</evidence>